<dbReference type="InterPro" id="IPR053088">
    <property type="entry name" value="Beta-glucosidase/SUN-like"/>
</dbReference>
<dbReference type="GeneID" id="11472621"/>
<protein>
    <submittedName>
        <fullName evidence="3">Uncharacterized protein</fullName>
    </submittedName>
</protein>
<dbReference type="FunCoup" id="G8JMK2">
    <property type="interactions" value="22"/>
</dbReference>
<evidence type="ECO:0000256" key="1">
    <source>
        <dbReference type="ARBA" id="ARBA00010579"/>
    </source>
</evidence>
<evidence type="ECO:0000313" key="3">
    <source>
        <dbReference type="EMBL" id="AET37719.1"/>
    </source>
</evidence>
<dbReference type="Proteomes" id="UP000006790">
    <property type="component" value="Chromosome 1"/>
</dbReference>
<evidence type="ECO:0000256" key="2">
    <source>
        <dbReference type="SAM" id="SignalP"/>
    </source>
</evidence>
<keyword evidence="4" id="KW-1185">Reference proteome</keyword>
<dbReference type="OMA" id="NVAFCQT"/>
<name>G8JMK2_ERECY</name>
<dbReference type="InParanoid" id="G8JMK2"/>
<dbReference type="KEGG" id="erc:Ecym_1495"/>
<dbReference type="STRING" id="931890.G8JMK2"/>
<dbReference type="PANTHER" id="PTHR31654">
    <property type="entry name" value="SECRETED BETA-GLUCOSIDASE ADG3-RELATED"/>
    <property type="match status" value="1"/>
</dbReference>
<keyword evidence="2" id="KW-0732">Signal</keyword>
<dbReference type="AlphaFoldDB" id="G8JMK2"/>
<proteinExistence type="inferred from homology"/>
<evidence type="ECO:0000313" key="4">
    <source>
        <dbReference type="Proteomes" id="UP000006790"/>
    </source>
</evidence>
<dbReference type="RefSeq" id="XP_003644536.1">
    <property type="nucleotide sequence ID" value="XM_003644488.1"/>
</dbReference>
<dbReference type="EMBL" id="CP002497">
    <property type="protein sequence ID" value="AET37719.1"/>
    <property type="molecule type" value="Genomic_DNA"/>
</dbReference>
<dbReference type="PANTHER" id="PTHR31654:SF0">
    <property type="entry name" value="SECRETED BETA-GLUCOSIDASE ADG3-RELATED"/>
    <property type="match status" value="1"/>
</dbReference>
<dbReference type="HOGENOM" id="CLU_026108_0_0_1"/>
<reference evidence="4" key="1">
    <citation type="journal article" date="2012" name="G3 (Bethesda)">
        <title>Pichia sorbitophila, an interspecies yeast hybrid reveals early steps of genome resolution following polyploidization.</title>
        <authorList>
            <person name="Leh Louis V."/>
            <person name="Despons L."/>
            <person name="Friedrich A."/>
            <person name="Martin T."/>
            <person name="Durrens P."/>
            <person name="Casaregola S."/>
            <person name="Neuveglise C."/>
            <person name="Fairhead C."/>
            <person name="Marck C."/>
            <person name="Cruz J.A."/>
            <person name="Straub M.L."/>
            <person name="Kugler V."/>
            <person name="Sacerdot C."/>
            <person name="Uzunov Z."/>
            <person name="Thierry A."/>
            <person name="Weiss S."/>
            <person name="Bleykasten C."/>
            <person name="De Montigny J."/>
            <person name="Jacques N."/>
            <person name="Jung P."/>
            <person name="Lemaire M."/>
            <person name="Mallet S."/>
            <person name="Morel G."/>
            <person name="Richard G.F."/>
            <person name="Sarkar A."/>
            <person name="Savel G."/>
            <person name="Schacherer J."/>
            <person name="Seret M.L."/>
            <person name="Talla E."/>
            <person name="Samson G."/>
            <person name="Jubin C."/>
            <person name="Poulain J."/>
            <person name="Vacherie B."/>
            <person name="Barbe V."/>
            <person name="Pelletier E."/>
            <person name="Sherman D.J."/>
            <person name="Westhof E."/>
            <person name="Weissenbach J."/>
            <person name="Baret P.V."/>
            <person name="Wincker P."/>
            <person name="Gaillardin C."/>
            <person name="Dujon B."/>
            <person name="Souciet J.L."/>
        </authorList>
    </citation>
    <scope>NUCLEOTIDE SEQUENCE [LARGE SCALE GENOMIC DNA]</scope>
    <source>
        <strain evidence="4">CBS 270.75 / DBVPG 7215 / KCTC 17166 / NRRL Y-17582</strain>
    </source>
</reference>
<dbReference type="Pfam" id="PF03856">
    <property type="entry name" value="SUN"/>
    <property type="match status" value="1"/>
</dbReference>
<feature type="chain" id="PRO_5003510847" evidence="2">
    <location>
        <begin position="17"/>
        <end position="318"/>
    </location>
</feature>
<sequence length="318" mass="33391">MKSFFFVSVSVAISQAAVIKREGTCSFPNSNGMVAVQTKGKNGGWAMSSDQECTYGSYCPYACPPGQLMGQWDQSSTSYTYPGSMNGGLYCDENGNLQKPNKNQAYCYEGKGTLSAFNKAGSQVAFCQTVLPGNEEMLIPTVVGGGSTQPLAVPGPDYWAGTAAHYYINPPGVSAQEGCIWGSESNARGNWAPYVAGVNQDSNGNTFVQISWNPIFLGSSLSGNKPNYGVKITCDNEEDCVGAPCSIDPSKSGANEVQGASSTGAGNANFCVVTAKNGAKAKIEVFSVGSGSNSKRDVEHHVHKYANQTSESTTTLSN</sequence>
<dbReference type="InterPro" id="IPR005556">
    <property type="entry name" value="SUN"/>
</dbReference>
<feature type="signal peptide" evidence="2">
    <location>
        <begin position="1"/>
        <end position="16"/>
    </location>
</feature>
<organism evidence="3 4">
    <name type="scientific">Eremothecium cymbalariae (strain CBS 270.75 / DBVPG 7215 / KCTC 17166 / NRRL Y-17582)</name>
    <name type="common">Yeast</name>
    <dbReference type="NCBI Taxonomy" id="931890"/>
    <lineage>
        <taxon>Eukaryota</taxon>
        <taxon>Fungi</taxon>
        <taxon>Dikarya</taxon>
        <taxon>Ascomycota</taxon>
        <taxon>Saccharomycotina</taxon>
        <taxon>Saccharomycetes</taxon>
        <taxon>Saccharomycetales</taxon>
        <taxon>Saccharomycetaceae</taxon>
        <taxon>Eremothecium</taxon>
    </lineage>
</organism>
<gene>
    <name evidence="3" type="ordered locus">Ecym_1495</name>
</gene>
<accession>G8JMK2</accession>
<comment type="similarity">
    <text evidence="1">Belongs to the SUN family.</text>
</comment>
<dbReference type="eggNOG" id="ENOG502QWHV">
    <property type="taxonomic scope" value="Eukaryota"/>
</dbReference>
<dbReference type="OrthoDB" id="5554151at2759"/>